<proteinExistence type="predicted"/>
<organism evidence="2 3">
    <name type="scientific">Portunus trituberculatus</name>
    <name type="common">Swimming crab</name>
    <name type="synonym">Neptunus trituberculatus</name>
    <dbReference type="NCBI Taxonomy" id="210409"/>
    <lineage>
        <taxon>Eukaryota</taxon>
        <taxon>Metazoa</taxon>
        <taxon>Ecdysozoa</taxon>
        <taxon>Arthropoda</taxon>
        <taxon>Crustacea</taxon>
        <taxon>Multicrustacea</taxon>
        <taxon>Malacostraca</taxon>
        <taxon>Eumalacostraca</taxon>
        <taxon>Eucarida</taxon>
        <taxon>Decapoda</taxon>
        <taxon>Pleocyemata</taxon>
        <taxon>Brachyura</taxon>
        <taxon>Eubrachyura</taxon>
        <taxon>Portunoidea</taxon>
        <taxon>Portunidae</taxon>
        <taxon>Portuninae</taxon>
        <taxon>Portunus</taxon>
    </lineage>
</organism>
<accession>A0A5B7GTL8</accession>
<protein>
    <recommendedName>
        <fullName evidence="1">DUF7041 domain-containing protein</fullName>
    </recommendedName>
</protein>
<sequence>MQSDNVTLPFDPAAAAAAQVKLPKFSTIDASMWFWWAEVQFCLKRITSSTTQADHILASLLDELFPHILELLISKGDTAIEYSDLKAMLHSIGSIASNSSYNCPNSP</sequence>
<dbReference type="AlphaFoldDB" id="A0A5B7GTL8"/>
<evidence type="ECO:0000313" key="2">
    <source>
        <dbReference type="EMBL" id="MPC60916.1"/>
    </source>
</evidence>
<evidence type="ECO:0000313" key="3">
    <source>
        <dbReference type="Proteomes" id="UP000324222"/>
    </source>
</evidence>
<keyword evidence="3" id="KW-1185">Reference proteome</keyword>
<dbReference type="Pfam" id="PF23055">
    <property type="entry name" value="DUF7041"/>
    <property type="match status" value="1"/>
</dbReference>
<comment type="caution">
    <text evidence="2">The sequence shown here is derived from an EMBL/GenBank/DDBJ whole genome shotgun (WGS) entry which is preliminary data.</text>
</comment>
<evidence type="ECO:0000259" key="1">
    <source>
        <dbReference type="Pfam" id="PF23055"/>
    </source>
</evidence>
<dbReference type="EMBL" id="VSRR010018033">
    <property type="protein sequence ID" value="MPC60916.1"/>
    <property type="molecule type" value="Genomic_DNA"/>
</dbReference>
<dbReference type="InterPro" id="IPR055469">
    <property type="entry name" value="DUF7041"/>
</dbReference>
<name>A0A5B7GTL8_PORTR</name>
<feature type="domain" description="DUF7041" evidence="1">
    <location>
        <begin position="22"/>
        <end position="90"/>
    </location>
</feature>
<gene>
    <name evidence="2" type="ORF">E2C01_054976</name>
</gene>
<dbReference type="Proteomes" id="UP000324222">
    <property type="component" value="Unassembled WGS sequence"/>
</dbReference>
<reference evidence="2 3" key="1">
    <citation type="submission" date="2019-05" db="EMBL/GenBank/DDBJ databases">
        <title>Another draft genome of Portunus trituberculatus and its Hox gene families provides insights of decapod evolution.</title>
        <authorList>
            <person name="Jeong J.-H."/>
            <person name="Song I."/>
            <person name="Kim S."/>
            <person name="Choi T."/>
            <person name="Kim D."/>
            <person name="Ryu S."/>
            <person name="Kim W."/>
        </authorList>
    </citation>
    <scope>NUCLEOTIDE SEQUENCE [LARGE SCALE GENOMIC DNA]</scope>
    <source>
        <tissue evidence="2">Muscle</tissue>
    </source>
</reference>